<dbReference type="InterPro" id="IPR011010">
    <property type="entry name" value="DNA_brk_join_enz"/>
</dbReference>
<dbReference type="Gene3D" id="3.30.160.390">
    <property type="entry name" value="Integrase, DNA-binding domain"/>
    <property type="match status" value="1"/>
</dbReference>
<dbReference type="PANTHER" id="PTHR30629">
    <property type="entry name" value="PROPHAGE INTEGRASE"/>
    <property type="match status" value="1"/>
</dbReference>
<dbReference type="InterPro" id="IPR038488">
    <property type="entry name" value="Integrase_DNA-bd_sf"/>
</dbReference>
<dbReference type="EMBL" id="VTUW01000004">
    <property type="protein sequence ID" value="KAA1195066.1"/>
    <property type="molecule type" value="Genomic_DNA"/>
</dbReference>
<organism evidence="6 7">
    <name type="scientific">Photorhabdus heterorhabditis</name>
    <dbReference type="NCBI Taxonomy" id="880156"/>
    <lineage>
        <taxon>Bacteria</taxon>
        <taxon>Pseudomonadati</taxon>
        <taxon>Pseudomonadota</taxon>
        <taxon>Gammaproteobacteria</taxon>
        <taxon>Enterobacterales</taxon>
        <taxon>Morganellaceae</taxon>
        <taxon>Photorhabdus</taxon>
    </lineage>
</organism>
<comment type="caution">
    <text evidence="6">The sequence shown here is derived from an EMBL/GenBank/DDBJ whole genome shotgun (WGS) entry which is preliminary data.</text>
</comment>
<evidence type="ECO:0000259" key="5">
    <source>
        <dbReference type="PROSITE" id="PS51898"/>
    </source>
</evidence>
<protein>
    <submittedName>
        <fullName evidence="6">Site-specific integrase</fullName>
    </submittedName>
</protein>
<name>A0A5B0X721_9GAMM</name>
<dbReference type="PROSITE" id="PS51898">
    <property type="entry name" value="TYR_RECOMBINASE"/>
    <property type="match status" value="1"/>
</dbReference>
<gene>
    <name evidence="6" type="ORF">F0L16_03300</name>
</gene>
<dbReference type="CDD" id="cd00801">
    <property type="entry name" value="INT_P4_C"/>
    <property type="match status" value="1"/>
</dbReference>
<dbReference type="GO" id="GO:0015074">
    <property type="term" value="P:DNA integration"/>
    <property type="evidence" value="ECO:0007669"/>
    <property type="project" value="UniProtKB-KW"/>
</dbReference>
<dbReference type="Gene3D" id="1.10.150.130">
    <property type="match status" value="1"/>
</dbReference>
<evidence type="ECO:0000313" key="7">
    <source>
        <dbReference type="Proteomes" id="UP000322184"/>
    </source>
</evidence>
<reference evidence="6 7" key="1">
    <citation type="submission" date="2019-09" db="EMBL/GenBank/DDBJ databases">
        <title>Whole genome sequence of Photorhabdus heterorhabditis strain ETL (Enterobacteriales: Enterobacteriaceae) a bacterial symbiont of Heterorhabditis zealandica strain ETL (Rhabditida: Heterorhabditidae).</title>
        <authorList>
            <person name="Lulamba T.E."/>
            <person name="Serepa-Dlamini M.H."/>
        </authorList>
    </citation>
    <scope>NUCLEOTIDE SEQUENCE [LARGE SCALE GENOMIC DNA]</scope>
    <source>
        <strain evidence="6 7">ETL</strain>
    </source>
</reference>
<dbReference type="PANTHER" id="PTHR30629:SF2">
    <property type="entry name" value="PROPHAGE INTEGRASE INTS-RELATED"/>
    <property type="match status" value="1"/>
</dbReference>
<dbReference type="Pfam" id="PF00589">
    <property type="entry name" value="Phage_integrase"/>
    <property type="match status" value="1"/>
</dbReference>
<accession>A0A5B0X721</accession>
<dbReference type="InterPro" id="IPR010998">
    <property type="entry name" value="Integrase_recombinase_N"/>
</dbReference>
<dbReference type="InterPro" id="IPR025166">
    <property type="entry name" value="Integrase_DNA_bind_dom"/>
</dbReference>
<dbReference type="RefSeq" id="WP_149616119.1">
    <property type="nucleotide sequence ID" value="NZ_CAWPFF010000081.1"/>
</dbReference>
<comment type="similarity">
    <text evidence="1">Belongs to the 'phage' integrase family.</text>
</comment>
<dbReference type="Gene3D" id="1.10.443.10">
    <property type="entry name" value="Intergrase catalytic core"/>
    <property type="match status" value="1"/>
</dbReference>
<dbReference type="Proteomes" id="UP000322184">
    <property type="component" value="Unassembled WGS sequence"/>
</dbReference>
<sequence length="408" mass="47226">MAGSINRLTDKKLRTLNSSTRDKEMKISDGAGLMIRVSKNGVISWFFKYRIGGRESEASRVTLGRYPDLSLSKAREIRDLCREWLANGQDPKRMLKLNREISLKPVTVYDSLEYWFSEYATENLVNAENLHAKVKKHIYPYIGDMALKDCEIRHWLECFNRIKKNAPSVAGVILQVAQQAFKFCNIRRYATYKELIGLTLQDIGVKVNRRKKVLSTKEITDLLVALRNNFFSPYYENLIYFLIVFGARTVEVRLSKMDEWDLNEKIWTVPESNSKTKEKILRPIPDTLIERITHLKHQNKNSEWLLGEFKENTAVSSTGGRIWQRLEHTEQWSLHDLRRTFSTGMSDIGIPPHIVELLLGHTLGGVMAIYNRSQYLPEKLDALNKWTERLDVLAGNHENVVLLNNKTA</sequence>
<dbReference type="Pfam" id="PF13356">
    <property type="entry name" value="Arm-DNA-bind_3"/>
    <property type="match status" value="1"/>
</dbReference>
<dbReference type="GO" id="GO:0003677">
    <property type="term" value="F:DNA binding"/>
    <property type="evidence" value="ECO:0007669"/>
    <property type="project" value="UniProtKB-KW"/>
</dbReference>
<evidence type="ECO:0000256" key="1">
    <source>
        <dbReference type="ARBA" id="ARBA00008857"/>
    </source>
</evidence>
<dbReference type="AlphaFoldDB" id="A0A5B0X721"/>
<dbReference type="SUPFAM" id="SSF56349">
    <property type="entry name" value="DNA breaking-rejoining enzymes"/>
    <property type="match status" value="1"/>
</dbReference>
<dbReference type="GO" id="GO:0006310">
    <property type="term" value="P:DNA recombination"/>
    <property type="evidence" value="ECO:0007669"/>
    <property type="project" value="UniProtKB-KW"/>
</dbReference>
<dbReference type="InterPro" id="IPR013762">
    <property type="entry name" value="Integrase-like_cat_sf"/>
</dbReference>
<keyword evidence="4" id="KW-0233">DNA recombination</keyword>
<feature type="domain" description="Tyr recombinase" evidence="5">
    <location>
        <begin position="209"/>
        <end position="385"/>
    </location>
</feature>
<evidence type="ECO:0000256" key="4">
    <source>
        <dbReference type="ARBA" id="ARBA00023172"/>
    </source>
</evidence>
<proteinExistence type="inferred from homology"/>
<dbReference type="InterPro" id="IPR002104">
    <property type="entry name" value="Integrase_catalytic"/>
</dbReference>
<evidence type="ECO:0000256" key="2">
    <source>
        <dbReference type="ARBA" id="ARBA00022908"/>
    </source>
</evidence>
<keyword evidence="2" id="KW-0229">DNA integration</keyword>
<evidence type="ECO:0000256" key="3">
    <source>
        <dbReference type="ARBA" id="ARBA00023125"/>
    </source>
</evidence>
<dbReference type="InterPro" id="IPR050808">
    <property type="entry name" value="Phage_Integrase"/>
</dbReference>
<keyword evidence="3" id="KW-0238">DNA-binding</keyword>
<evidence type="ECO:0000313" key="6">
    <source>
        <dbReference type="EMBL" id="KAA1195066.1"/>
    </source>
</evidence>